<sequence>MTYGWRLLFIPLWALCIAGGALVAFFAFGWYSWAAFVVAGIIGAAIGVPAGIWNTRKVRREDPDWSVRRGAPVR</sequence>
<dbReference type="Proteomes" id="UP000322080">
    <property type="component" value="Unassembled WGS sequence"/>
</dbReference>
<keyword evidence="1" id="KW-1133">Transmembrane helix</keyword>
<proteinExistence type="predicted"/>
<name>A0A5D0RI52_9RHOB</name>
<feature type="transmembrane region" description="Helical" evidence="1">
    <location>
        <begin position="7"/>
        <end position="27"/>
    </location>
</feature>
<accession>A0A5D0RI52</accession>
<evidence type="ECO:0000313" key="3">
    <source>
        <dbReference type="Proteomes" id="UP000322080"/>
    </source>
</evidence>
<keyword evidence="3" id="KW-1185">Reference proteome</keyword>
<evidence type="ECO:0000313" key="2">
    <source>
        <dbReference type="EMBL" id="TYB80611.1"/>
    </source>
</evidence>
<comment type="caution">
    <text evidence="2">The sequence shown here is derived from an EMBL/GenBank/DDBJ whole genome shotgun (WGS) entry which is preliminary data.</text>
</comment>
<gene>
    <name evidence="2" type="ORF">FVF75_13340</name>
</gene>
<reference evidence="2 3" key="1">
    <citation type="submission" date="2019-08" db="EMBL/GenBank/DDBJ databases">
        <title>Identification of a novel species of the genus Boseongicola.</title>
        <authorList>
            <person name="Zhang X.-Q."/>
        </authorList>
    </citation>
    <scope>NUCLEOTIDE SEQUENCE [LARGE SCALE GENOMIC DNA]</scope>
    <source>
        <strain evidence="2 3">HY14</strain>
    </source>
</reference>
<keyword evidence="1" id="KW-0812">Transmembrane</keyword>
<feature type="transmembrane region" description="Helical" evidence="1">
    <location>
        <begin position="33"/>
        <end position="53"/>
    </location>
</feature>
<keyword evidence="1" id="KW-0472">Membrane</keyword>
<dbReference type="EMBL" id="VSIY01000013">
    <property type="protein sequence ID" value="TYB80611.1"/>
    <property type="molecule type" value="Genomic_DNA"/>
</dbReference>
<dbReference type="AlphaFoldDB" id="A0A5D0RI52"/>
<organism evidence="2 3">
    <name type="scientific">Maritimibacter fusiformis</name>
    <dbReference type="NCBI Taxonomy" id="2603819"/>
    <lineage>
        <taxon>Bacteria</taxon>
        <taxon>Pseudomonadati</taxon>
        <taxon>Pseudomonadota</taxon>
        <taxon>Alphaproteobacteria</taxon>
        <taxon>Rhodobacterales</taxon>
        <taxon>Roseobacteraceae</taxon>
        <taxon>Maritimibacter</taxon>
    </lineage>
</organism>
<dbReference type="RefSeq" id="WP_148378801.1">
    <property type="nucleotide sequence ID" value="NZ_VSIY01000013.1"/>
</dbReference>
<evidence type="ECO:0000256" key="1">
    <source>
        <dbReference type="SAM" id="Phobius"/>
    </source>
</evidence>
<protein>
    <submittedName>
        <fullName evidence="2">Uncharacterized protein</fullName>
    </submittedName>
</protein>